<dbReference type="EMBL" id="HG805981">
    <property type="protein sequence ID" value="CDW55796.1"/>
    <property type="molecule type" value="Genomic_DNA"/>
</dbReference>
<reference evidence="4" key="2">
    <citation type="submission" date="2014-03" db="EMBL/GenBank/DDBJ databases">
        <title>The whipworm genome and dual-species transcriptomics of an intimate host-pathogen interaction.</title>
        <authorList>
            <person name="Foth B.J."/>
            <person name="Tsai I.J."/>
            <person name="Reid A.J."/>
            <person name="Bancroft A.J."/>
            <person name="Nichol S."/>
            <person name="Tracey A."/>
            <person name="Holroyd N."/>
            <person name="Cotton J.A."/>
            <person name="Stanley E.J."/>
            <person name="Zarowiecki M."/>
            <person name="Liu J.Z."/>
            <person name="Huckvale T."/>
            <person name="Cooper P.J."/>
            <person name="Grencis R.K."/>
            <person name="Berriman M."/>
        </authorList>
    </citation>
    <scope>NUCLEOTIDE SEQUENCE [LARGE SCALE GENOMIC DNA]</scope>
</reference>
<dbReference type="PROSITE" id="PS50158">
    <property type="entry name" value="ZF_CCHC"/>
    <property type="match status" value="1"/>
</dbReference>
<dbReference type="InterPro" id="IPR036875">
    <property type="entry name" value="Znf_CCHC_sf"/>
</dbReference>
<evidence type="ECO:0000259" key="3">
    <source>
        <dbReference type="PROSITE" id="PS50158"/>
    </source>
</evidence>
<feature type="domain" description="CCHC-type" evidence="3">
    <location>
        <begin position="193"/>
        <end position="207"/>
    </location>
</feature>
<reference evidence="4" key="1">
    <citation type="submission" date="2014-01" db="EMBL/GenBank/DDBJ databases">
        <authorList>
            <person name="Aslett M."/>
        </authorList>
    </citation>
    <scope>NUCLEOTIDE SEQUENCE</scope>
</reference>
<evidence type="ECO:0000256" key="1">
    <source>
        <dbReference type="PROSITE-ProRule" id="PRU00047"/>
    </source>
</evidence>
<evidence type="ECO:0000313" key="4">
    <source>
        <dbReference type="EMBL" id="CDW55796.1"/>
    </source>
</evidence>
<dbReference type="GO" id="GO:0003676">
    <property type="term" value="F:nucleic acid binding"/>
    <property type="evidence" value="ECO:0007669"/>
    <property type="project" value="InterPro"/>
</dbReference>
<dbReference type="GO" id="GO:0008270">
    <property type="term" value="F:zinc ion binding"/>
    <property type="evidence" value="ECO:0007669"/>
    <property type="project" value="UniProtKB-KW"/>
</dbReference>
<proteinExistence type="predicted"/>
<protein>
    <submittedName>
        <fullName evidence="4">Zf-CCHC domain containing protein</fullName>
    </submittedName>
</protein>
<dbReference type="Pfam" id="PF00098">
    <property type="entry name" value="zf-CCHC"/>
    <property type="match status" value="1"/>
</dbReference>
<keyword evidence="1" id="KW-0479">Metal-binding</keyword>
<evidence type="ECO:0000313" key="5">
    <source>
        <dbReference type="Proteomes" id="UP000030665"/>
    </source>
</evidence>
<dbReference type="GO" id="GO:0019899">
    <property type="term" value="F:enzyme binding"/>
    <property type="evidence" value="ECO:0007669"/>
    <property type="project" value="UniProtKB-ARBA"/>
</dbReference>
<feature type="region of interest" description="Disordered" evidence="2">
    <location>
        <begin position="213"/>
        <end position="246"/>
    </location>
</feature>
<keyword evidence="1" id="KW-0863">Zinc-finger</keyword>
<keyword evidence="5" id="KW-1185">Reference proteome</keyword>
<dbReference type="OrthoDB" id="5918705at2759"/>
<dbReference type="AlphaFoldDB" id="A0A077Z6I9"/>
<sequence length="263" mass="28567">MDTCGTDGLIDVQLIPEFDGLHGQSIMEWLKKVELVCELYGVKDIASVIPLRLTGGAFAVYLQLPDDDRKNVEKVKQTLLSAFAADPFVAYHQFVSRRLGSTESPDVFLAELRRLASLCDIASEKTLAYAFVAGLPEGVRELLGAGCRMDDLNLAEILARARAILTRPAAVGDACLGARQSGPTAQTTVPGLRCYACGGPNHFARDCLATRQNSSVSNRGDGHDLRHPVRNRGSRRRGAATSCLQENEARVEESAPAFFPRDH</sequence>
<dbReference type="Proteomes" id="UP000030665">
    <property type="component" value="Unassembled WGS sequence"/>
</dbReference>
<keyword evidence="1" id="KW-0862">Zinc</keyword>
<evidence type="ECO:0000256" key="2">
    <source>
        <dbReference type="SAM" id="MobiDB-lite"/>
    </source>
</evidence>
<accession>A0A077Z6I9</accession>
<dbReference type="SUPFAM" id="SSF57756">
    <property type="entry name" value="Retrovirus zinc finger-like domains"/>
    <property type="match status" value="1"/>
</dbReference>
<name>A0A077Z6I9_TRITR</name>
<dbReference type="SMART" id="SM00343">
    <property type="entry name" value="ZnF_C2HC"/>
    <property type="match status" value="1"/>
</dbReference>
<feature type="compositionally biased region" description="Basic residues" evidence="2">
    <location>
        <begin position="228"/>
        <end position="238"/>
    </location>
</feature>
<organism evidence="4 5">
    <name type="scientific">Trichuris trichiura</name>
    <name type="common">Whipworm</name>
    <name type="synonym">Trichocephalus trichiurus</name>
    <dbReference type="NCBI Taxonomy" id="36087"/>
    <lineage>
        <taxon>Eukaryota</taxon>
        <taxon>Metazoa</taxon>
        <taxon>Ecdysozoa</taxon>
        <taxon>Nematoda</taxon>
        <taxon>Enoplea</taxon>
        <taxon>Dorylaimia</taxon>
        <taxon>Trichinellida</taxon>
        <taxon>Trichuridae</taxon>
        <taxon>Trichuris</taxon>
    </lineage>
</organism>
<dbReference type="InterPro" id="IPR001878">
    <property type="entry name" value="Znf_CCHC"/>
</dbReference>
<gene>
    <name evidence="4" type="ORF">TTRE_0000406901</name>
</gene>